<protein>
    <recommendedName>
        <fullName evidence="3">UMP kinase</fullName>
        <ecNumber evidence="3">2.7.4.22</ecNumber>
    </recommendedName>
    <alternativeName>
        <fullName evidence="9">Uridine monophosphate kinase</fullName>
    </alternativeName>
</protein>
<comment type="similarity">
    <text evidence="2">Belongs to the UMP kinase family.</text>
</comment>
<dbReference type="GO" id="GO:0005524">
    <property type="term" value="F:ATP binding"/>
    <property type="evidence" value="ECO:0007669"/>
    <property type="project" value="UniProtKB-KW"/>
</dbReference>
<dbReference type="SUPFAM" id="SSF53633">
    <property type="entry name" value="Carbamate kinase-like"/>
    <property type="match status" value="1"/>
</dbReference>
<evidence type="ECO:0000256" key="5">
    <source>
        <dbReference type="ARBA" id="ARBA00022741"/>
    </source>
</evidence>
<dbReference type="UniPathway" id="UPA00159">
    <property type="reaction ID" value="UER00275"/>
</dbReference>
<keyword evidence="8" id="KW-0665">Pyrimidine biosynthesis</keyword>
<dbReference type="GO" id="GO:0033862">
    <property type="term" value="F:UMP kinase activity"/>
    <property type="evidence" value="ECO:0007669"/>
    <property type="project" value="UniProtKB-EC"/>
</dbReference>
<evidence type="ECO:0000256" key="1">
    <source>
        <dbReference type="ARBA" id="ARBA00004791"/>
    </source>
</evidence>
<dbReference type="GO" id="GO:0044210">
    <property type="term" value="P:'de novo' CTP biosynthetic process"/>
    <property type="evidence" value="ECO:0007669"/>
    <property type="project" value="UniProtKB-UniPathway"/>
</dbReference>
<dbReference type="EMBL" id="LSYV01000103">
    <property type="protein sequence ID" value="KXZ43118.1"/>
    <property type="molecule type" value="Genomic_DNA"/>
</dbReference>
<reference evidence="13" key="1">
    <citation type="journal article" date="2016" name="Nat. Commun.">
        <title>The Gonium pectorale genome demonstrates co-option of cell cycle regulation during the evolution of multicellularity.</title>
        <authorList>
            <person name="Hanschen E.R."/>
            <person name="Marriage T.N."/>
            <person name="Ferris P.J."/>
            <person name="Hamaji T."/>
            <person name="Toyoda A."/>
            <person name="Fujiyama A."/>
            <person name="Neme R."/>
            <person name="Noguchi H."/>
            <person name="Minakuchi Y."/>
            <person name="Suzuki M."/>
            <person name="Kawai-Toyooka H."/>
            <person name="Smith D.R."/>
            <person name="Sparks H."/>
            <person name="Anderson J."/>
            <person name="Bakaric R."/>
            <person name="Luria V."/>
            <person name="Karger A."/>
            <person name="Kirschner M.W."/>
            <person name="Durand P.M."/>
            <person name="Michod R.E."/>
            <person name="Nozaki H."/>
            <person name="Olson B.J."/>
        </authorList>
    </citation>
    <scope>NUCLEOTIDE SEQUENCE [LARGE SCALE GENOMIC DNA]</scope>
    <source>
        <strain evidence="13">NIES-2863</strain>
    </source>
</reference>
<dbReference type="PANTHER" id="PTHR42833">
    <property type="entry name" value="URIDYLATE KINASE"/>
    <property type="match status" value="1"/>
</dbReference>
<gene>
    <name evidence="12" type="ORF">GPECTOR_102g71</name>
</gene>
<name>A0A150FZW5_GONPE</name>
<proteinExistence type="inferred from homology"/>
<keyword evidence="13" id="KW-1185">Reference proteome</keyword>
<evidence type="ECO:0000256" key="3">
    <source>
        <dbReference type="ARBA" id="ARBA00012899"/>
    </source>
</evidence>
<dbReference type="CDD" id="cd04254">
    <property type="entry name" value="AAK_UMPK-PyrH-Ec"/>
    <property type="match status" value="1"/>
</dbReference>
<keyword evidence="6" id="KW-0418">Kinase</keyword>
<organism evidence="12 13">
    <name type="scientific">Gonium pectorale</name>
    <name type="common">Green alga</name>
    <dbReference type="NCBI Taxonomy" id="33097"/>
    <lineage>
        <taxon>Eukaryota</taxon>
        <taxon>Viridiplantae</taxon>
        <taxon>Chlorophyta</taxon>
        <taxon>core chlorophytes</taxon>
        <taxon>Chlorophyceae</taxon>
        <taxon>CS clade</taxon>
        <taxon>Chlamydomonadales</taxon>
        <taxon>Volvocaceae</taxon>
        <taxon>Gonium</taxon>
    </lineage>
</organism>
<dbReference type="Proteomes" id="UP000075714">
    <property type="component" value="Unassembled WGS sequence"/>
</dbReference>
<dbReference type="HAMAP" id="MF_01220_B">
    <property type="entry name" value="PyrH_B"/>
    <property type="match status" value="1"/>
</dbReference>
<dbReference type="FunFam" id="3.40.1160.10:FF:000001">
    <property type="entry name" value="Uridylate kinase"/>
    <property type="match status" value="1"/>
</dbReference>
<dbReference type="InterPro" id="IPR036393">
    <property type="entry name" value="AceGlu_kinase-like_sf"/>
</dbReference>
<accession>A0A150FZW5</accession>
<keyword evidence="7" id="KW-0067">ATP-binding</keyword>
<dbReference type="NCBIfam" id="TIGR02075">
    <property type="entry name" value="pyrH_bact"/>
    <property type="match status" value="1"/>
</dbReference>
<comment type="pathway">
    <text evidence="1">Pyrimidine metabolism; CTP biosynthesis via de novo pathway; UDP from UMP (UMPK route): step 1/1.</text>
</comment>
<evidence type="ECO:0000256" key="10">
    <source>
        <dbReference type="SAM" id="MobiDB-lite"/>
    </source>
</evidence>
<feature type="compositionally biased region" description="Low complexity" evidence="10">
    <location>
        <begin position="108"/>
        <end position="122"/>
    </location>
</feature>
<dbReference type="EC" id="2.7.4.22" evidence="3"/>
<dbReference type="GO" id="GO:0005737">
    <property type="term" value="C:cytoplasm"/>
    <property type="evidence" value="ECO:0007669"/>
    <property type="project" value="InterPro"/>
</dbReference>
<evidence type="ECO:0000313" key="12">
    <source>
        <dbReference type="EMBL" id="KXZ43118.1"/>
    </source>
</evidence>
<evidence type="ECO:0000313" key="13">
    <source>
        <dbReference type="Proteomes" id="UP000075714"/>
    </source>
</evidence>
<dbReference type="Pfam" id="PF00696">
    <property type="entry name" value="AA_kinase"/>
    <property type="match status" value="1"/>
</dbReference>
<dbReference type="GO" id="GO:0006225">
    <property type="term" value="P:UDP biosynthetic process"/>
    <property type="evidence" value="ECO:0007669"/>
    <property type="project" value="TreeGrafter"/>
</dbReference>
<evidence type="ECO:0000256" key="6">
    <source>
        <dbReference type="ARBA" id="ARBA00022777"/>
    </source>
</evidence>
<dbReference type="Gene3D" id="3.40.1160.10">
    <property type="entry name" value="Acetylglutamate kinase-like"/>
    <property type="match status" value="1"/>
</dbReference>
<comment type="caution">
    <text evidence="12">The sequence shown here is derived from an EMBL/GenBank/DDBJ whole genome shotgun (WGS) entry which is preliminary data.</text>
</comment>
<dbReference type="InterPro" id="IPR001048">
    <property type="entry name" value="Asp/Glu/Uridylate_kinase"/>
</dbReference>
<evidence type="ECO:0000256" key="2">
    <source>
        <dbReference type="ARBA" id="ARBA00007614"/>
    </source>
</evidence>
<dbReference type="PANTHER" id="PTHR42833:SF4">
    <property type="entry name" value="URIDYLATE KINASE PUMPKIN, CHLOROPLASTIC"/>
    <property type="match status" value="1"/>
</dbReference>
<dbReference type="InterPro" id="IPR015963">
    <property type="entry name" value="Uridylate_kinase_bac"/>
</dbReference>
<dbReference type="AlphaFoldDB" id="A0A150FZW5"/>
<feature type="domain" description="Aspartate/glutamate/uridylate kinase" evidence="11">
    <location>
        <begin position="135"/>
        <end position="342"/>
    </location>
</feature>
<keyword evidence="4" id="KW-0808">Transferase</keyword>
<evidence type="ECO:0000256" key="8">
    <source>
        <dbReference type="ARBA" id="ARBA00022975"/>
    </source>
</evidence>
<evidence type="ECO:0000256" key="4">
    <source>
        <dbReference type="ARBA" id="ARBA00022679"/>
    </source>
</evidence>
<evidence type="ECO:0000256" key="9">
    <source>
        <dbReference type="ARBA" id="ARBA00032092"/>
    </source>
</evidence>
<evidence type="ECO:0000259" key="11">
    <source>
        <dbReference type="Pfam" id="PF00696"/>
    </source>
</evidence>
<dbReference type="OrthoDB" id="409889at2759"/>
<feature type="region of interest" description="Disordered" evidence="10">
    <location>
        <begin position="92"/>
        <end position="129"/>
    </location>
</feature>
<dbReference type="STRING" id="33097.A0A150FZW5"/>
<evidence type="ECO:0000256" key="7">
    <source>
        <dbReference type="ARBA" id="ARBA00022840"/>
    </source>
</evidence>
<sequence>MHLAAKAGLMVGGGLASARPCLCQHLLRIVRTGPVTAGPSAVCRSGHVNGATIAVAEPNGCGHPDILHASGHLNQAFHSSFIIGSPSESALESAEQLNDKRQSRDNGSSASTSSSSHAASSPPATPGRPAYKYPRVLLKISGEALQGKLGGGVDPGVLSHVAEEIAEAHRAGLQLAVVVGGGNYFRGASAPKGMDRAQADYVGMLATVMNALLLQGALEALGVDTRVQTAIEMREVAEPYIRRRAIRHLQENRVVIFGAGTGNPFFTTDTAAALRAAEMNADVFMKATKVDGVYDCDPMKHQHAKKYDKLSYRQVSVDNLQVMDETAITLCKENNIPVLVFNVMDRGNVVKAARGENVGTVVASEDVKGY</sequence>
<keyword evidence="5" id="KW-0547">Nucleotide-binding</keyword>